<dbReference type="InterPro" id="IPR050075">
    <property type="entry name" value="LeuD"/>
</dbReference>
<comment type="function">
    <text evidence="3">Hydro-lyase with broad substrate specificity for cis-unsaturated tricarboxylic acids. Catalyzes both the reversible dehydration of (R)-homocitrate ((R)-2-hydroxybutane-1,2,4-tricarboxylate) to produce cis-homoaconitate ((Z)-but-1-ene-1,2,4-tricarboxylate), and its hydration to homoisocitrate ((1R,2S)-1-hydroxybutane-1,2,4-tricarboxylate). Is also able to hydrate the analogous longer chain substrates cis-homo(2)-aconitate, cis-homo(3)-aconitate. All these reactions are part of the biosynthesis pathway of coenzyme B.</text>
</comment>
<dbReference type="AlphaFoldDB" id="A0AA96V5C0"/>
<evidence type="ECO:0000256" key="2">
    <source>
        <dbReference type="ARBA" id="ARBA00023239"/>
    </source>
</evidence>
<dbReference type="Gene3D" id="3.20.19.10">
    <property type="entry name" value="Aconitase, domain 4"/>
    <property type="match status" value="1"/>
</dbReference>
<dbReference type="GO" id="GO:0004409">
    <property type="term" value="F:homoaconitate hydratase activity"/>
    <property type="evidence" value="ECO:0007669"/>
    <property type="project" value="UniProtKB-UniRule"/>
</dbReference>
<evidence type="ECO:0000259" key="4">
    <source>
        <dbReference type="Pfam" id="PF00694"/>
    </source>
</evidence>
<organism evidence="5 6">
    <name type="scientific">Methanolapillus ohkumae</name>
    <dbReference type="NCBI Taxonomy" id="3028298"/>
    <lineage>
        <taxon>Archaea</taxon>
        <taxon>Methanobacteriati</taxon>
        <taxon>Methanobacteriota</taxon>
        <taxon>Stenosarchaea group</taxon>
        <taxon>Methanomicrobia</taxon>
        <taxon>Methanosarcinales</taxon>
        <taxon>Methanosarcinaceae</taxon>
        <taxon>Methanolapillus</taxon>
    </lineage>
</organism>
<dbReference type="SUPFAM" id="SSF52016">
    <property type="entry name" value="LeuD/IlvD-like"/>
    <property type="match status" value="1"/>
</dbReference>
<dbReference type="PANTHER" id="PTHR43345">
    <property type="entry name" value="3-ISOPROPYLMALATE DEHYDRATASE SMALL SUBUNIT 2-RELATED-RELATED"/>
    <property type="match status" value="1"/>
</dbReference>
<dbReference type="InterPro" id="IPR015928">
    <property type="entry name" value="Aconitase/3IPM_dehydase_swvl"/>
</dbReference>
<dbReference type="GO" id="GO:0019298">
    <property type="term" value="P:coenzyme B biosynthetic process"/>
    <property type="evidence" value="ECO:0007669"/>
    <property type="project" value="UniProtKB-UniRule"/>
</dbReference>
<reference evidence="5 6" key="1">
    <citation type="submission" date="2023-07" db="EMBL/GenBank/DDBJ databases">
        <title>Closed genome sequence of Methanosarcinaceae archaeon Am2.</title>
        <authorList>
            <person name="Poehlein A."/>
            <person name="Protasov E."/>
            <person name="Platt K."/>
            <person name="Reeh H."/>
            <person name="Daniel R."/>
            <person name="Brune A."/>
        </authorList>
    </citation>
    <scope>NUCLEOTIDE SEQUENCE [LARGE SCALE GENOMIC DNA]</scope>
    <source>
        <strain evidence="5 6">Am2</strain>
    </source>
</reference>
<dbReference type="Pfam" id="PF00694">
    <property type="entry name" value="Aconitase_C"/>
    <property type="match status" value="1"/>
</dbReference>
<dbReference type="Proteomes" id="UP001304970">
    <property type="component" value="Chromosome"/>
</dbReference>
<proteinExistence type="inferred from homology"/>
<dbReference type="RefSeq" id="WP_338098408.1">
    <property type="nucleotide sequence ID" value="NZ_CP131061.1"/>
</dbReference>
<comment type="subunit">
    <text evidence="3">Heterotetramer of 2 HacA and 2 HacB proteins.</text>
</comment>
<dbReference type="InterPro" id="IPR000573">
    <property type="entry name" value="AconitaseA/IPMdHydase_ssu_swvl"/>
</dbReference>
<dbReference type="CDD" id="cd01577">
    <property type="entry name" value="IPMI_Swivel"/>
    <property type="match status" value="1"/>
</dbReference>
<comment type="pathway">
    <text evidence="3">Organic acid metabolism; 2-oxosuberate biosynthesis.</text>
</comment>
<comment type="similarity">
    <text evidence="1 3">Belongs to the LeuD family. LeuD type 2 subfamily.</text>
</comment>
<evidence type="ECO:0000313" key="5">
    <source>
        <dbReference type="EMBL" id="WNY26907.1"/>
    </source>
</evidence>
<protein>
    <recommendedName>
        <fullName evidence="3">Methanogen homoaconitase small subunit</fullName>
        <shortName evidence="3">HACN</shortName>
        <ecNumber evidence="3">4.2.1.114</ecNumber>
    </recommendedName>
    <alternativeName>
        <fullName evidence="3">Homoaconitate hydratase</fullName>
    </alternativeName>
</protein>
<dbReference type="EC" id="4.2.1.114" evidence="3"/>
<feature type="site" description="Critical for substrate specificity" evidence="3">
    <location>
        <position position="28"/>
    </location>
</feature>
<gene>
    <name evidence="5" type="primary">dmdB_1</name>
    <name evidence="3" type="synonym">hacB</name>
    <name evidence="5" type="ORF">MsAm2_06900</name>
</gene>
<comment type="catalytic activity">
    <reaction evidence="3">
        <text>(2R)-homocitrate = (2R,3S)-homoisocitrate</text>
        <dbReference type="Rhea" id="RHEA:32303"/>
        <dbReference type="ChEBI" id="CHEBI:15404"/>
        <dbReference type="ChEBI" id="CHEBI:58884"/>
        <dbReference type="EC" id="4.2.1.114"/>
    </reaction>
</comment>
<evidence type="ECO:0000313" key="6">
    <source>
        <dbReference type="Proteomes" id="UP001304970"/>
    </source>
</evidence>
<evidence type="ECO:0000256" key="1">
    <source>
        <dbReference type="ARBA" id="ARBA00009869"/>
    </source>
</evidence>
<feature type="short sequence motif" description="YLRT" evidence="3">
    <location>
        <begin position="26"/>
        <end position="29"/>
    </location>
</feature>
<keyword evidence="6" id="KW-1185">Reference proteome</keyword>
<dbReference type="HAMAP" id="MF_01032">
    <property type="entry name" value="LeuD_type2"/>
    <property type="match status" value="1"/>
</dbReference>
<dbReference type="InterPro" id="IPR011827">
    <property type="entry name" value="LeuD_type2/HacB/DmdB"/>
</dbReference>
<dbReference type="EMBL" id="CP131061">
    <property type="protein sequence ID" value="WNY26907.1"/>
    <property type="molecule type" value="Genomic_DNA"/>
</dbReference>
<dbReference type="NCBIfam" id="TIGR02087">
    <property type="entry name" value="LEUD_arch"/>
    <property type="match status" value="1"/>
</dbReference>
<feature type="domain" description="Aconitase A/isopropylmalate dehydratase small subunit swivel" evidence="4">
    <location>
        <begin position="54"/>
        <end position="106"/>
    </location>
</feature>
<dbReference type="GeneID" id="89228096"/>
<dbReference type="PANTHER" id="PTHR43345:SF2">
    <property type="entry name" value="3-ISOPROPYLMALATE DEHYDRATASE SMALL SUBUNIT 1"/>
    <property type="match status" value="1"/>
</dbReference>
<name>A0AA96V5C0_9EURY</name>
<dbReference type="InterPro" id="IPR033940">
    <property type="entry name" value="IPMI_Swivel"/>
</dbReference>
<evidence type="ECO:0000256" key="3">
    <source>
        <dbReference type="HAMAP-Rule" id="MF_01032"/>
    </source>
</evidence>
<sequence length="170" mass="18538">MEKHIRGKAWKFGNDIDTDVIIPGKYLRTTDMSVFAAHAMEGIDPDFSKNVSVGDIFVAGDNFGCGSSREQAPLALKHAGVSCVIAKYFARIFFRNAINVGLLIIEADIDAKNGDMIDVDLEKGIICVNGDPNKTYPAGKIPDFLLEILEDGGLVAHRKKQAEQNLAETK</sequence>
<accession>A0AA96V5C0</accession>
<keyword evidence="2 3" id="KW-0456">Lyase</keyword>